<name>A0AAP0JRB7_9MAGN</name>
<sequence length="244" mass="27000">MGSGGAVSSARLVSRQADKDSCITNVEQWCSAEDAARDAVSGIYQGVTHIRAEQRVNQMKNRKDAEGMPSRIAMTDQTEPSDDSGVVPRAFFDSVDTRISLLSFTHCLVCDGGANRDRDRGEMSKGSELMLGGQSFFTVFEVRSSLVRLHHIVFAVISGTVSFIYTSGFGYDNETNTIVTSDDVCVDYIKNFPEEGNWRGKRFYYYDECCYIFGNDKETGEEACSAADFLDLTNEVVTDLSHSE</sequence>
<comment type="caution">
    <text evidence="1">The sequence shown here is derived from an EMBL/GenBank/DDBJ whole genome shotgun (WGS) entry which is preliminary data.</text>
</comment>
<dbReference type="PANTHER" id="PTHR46250">
    <property type="entry name" value="MYB/SANT-LIKE DNA-BINDING DOMAIN PROTEIN-RELATED"/>
    <property type="match status" value="1"/>
</dbReference>
<organism evidence="1 2">
    <name type="scientific">Stephania japonica</name>
    <dbReference type="NCBI Taxonomy" id="461633"/>
    <lineage>
        <taxon>Eukaryota</taxon>
        <taxon>Viridiplantae</taxon>
        <taxon>Streptophyta</taxon>
        <taxon>Embryophyta</taxon>
        <taxon>Tracheophyta</taxon>
        <taxon>Spermatophyta</taxon>
        <taxon>Magnoliopsida</taxon>
        <taxon>Ranunculales</taxon>
        <taxon>Menispermaceae</taxon>
        <taxon>Menispermoideae</taxon>
        <taxon>Cissampelideae</taxon>
        <taxon>Stephania</taxon>
    </lineage>
</organism>
<protein>
    <submittedName>
        <fullName evidence="1">Uncharacterized protein</fullName>
    </submittedName>
</protein>
<keyword evidence="2" id="KW-1185">Reference proteome</keyword>
<dbReference type="AlphaFoldDB" id="A0AAP0JRB7"/>
<reference evidence="1 2" key="1">
    <citation type="submission" date="2024-01" db="EMBL/GenBank/DDBJ databases">
        <title>Genome assemblies of Stephania.</title>
        <authorList>
            <person name="Yang L."/>
        </authorList>
    </citation>
    <scope>NUCLEOTIDE SEQUENCE [LARGE SCALE GENOMIC DNA]</scope>
    <source>
        <strain evidence="1">QJT</strain>
        <tissue evidence="1">Leaf</tissue>
    </source>
</reference>
<dbReference type="Proteomes" id="UP001417504">
    <property type="component" value="Unassembled WGS sequence"/>
</dbReference>
<dbReference type="PANTHER" id="PTHR46250:SF17">
    <property type="entry name" value="MYB_SANT-LIKE DOMAIN-CONTAINING PROTEIN"/>
    <property type="match status" value="1"/>
</dbReference>
<dbReference type="EMBL" id="JBBNAE010000003">
    <property type="protein sequence ID" value="KAK9137958.1"/>
    <property type="molecule type" value="Genomic_DNA"/>
</dbReference>
<evidence type="ECO:0000313" key="2">
    <source>
        <dbReference type="Proteomes" id="UP001417504"/>
    </source>
</evidence>
<gene>
    <name evidence="1" type="ORF">Sjap_008552</name>
</gene>
<accession>A0AAP0JRB7</accession>
<evidence type="ECO:0000313" key="1">
    <source>
        <dbReference type="EMBL" id="KAK9137958.1"/>
    </source>
</evidence>
<proteinExistence type="predicted"/>